<evidence type="ECO:0000256" key="1">
    <source>
        <dbReference type="ARBA" id="ARBA00004123"/>
    </source>
</evidence>
<accession>A0A061AS62</accession>
<dbReference type="InterPro" id="IPR050613">
    <property type="entry name" value="Sec_Metabolite_Reg"/>
</dbReference>
<dbReference type="GO" id="GO:0005634">
    <property type="term" value="C:nucleus"/>
    <property type="evidence" value="ECO:0007669"/>
    <property type="project" value="UniProtKB-SubCell"/>
</dbReference>
<proteinExistence type="predicted"/>
<feature type="region of interest" description="Disordered" evidence="3">
    <location>
        <begin position="152"/>
        <end position="177"/>
    </location>
</feature>
<dbReference type="GO" id="GO:0003677">
    <property type="term" value="F:DNA binding"/>
    <property type="evidence" value="ECO:0007669"/>
    <property type="project" value="InterPro"/>
</dbReference>
<dbReference type="CDD" id="cd12148">
    <property type="entry name" value="fungal_TF_MHR"/>
    <property type="match status" value="1"/>
</dbReference>
<dbReference type="GO" id="GO:0000981">
    <property type="term" value="F:DNA-binding transcription factor activity, RNA polymerase II-specific"/>
    <property type="evidence" value="ECO:0007669"/>
    <property type="project" value="InterPro"/>
</dbReference>
<dbReference type="AlphaFoldDB" id="A0A061AS62"/>
<dbReference type="GO" id="GO:0008270">
    <property type="term" value="F:zinc ion binding"/>
    <property type="evidence" value="ECO:0007669"/>
    <property type="project" value="InterPro"/>
</dbReference>
<feature type="region of interest" description="Disordered" evidence="3">
    <location>
        <begin position="20"/>
        <end position="103"/>
    </location>
</feature>
<feature type="compositionally biased region" description="Polar residues" evidence="3">
    <location>
        <begin position="167"/>
        <end position="177"/>
    </location>
</feature>
<gene>
    <name evidence="4" type="ORF">RHTO0S_03e06172g</name>
</gene>
<dbReference type="PANTHER" id="PTHR31001">
    <property type="entry name" value="UNCHARACTERIZED TRANSCRIPTIONAL REGULATORY PROTEIN"/>
    <property type="match status" value="1"/>
</dbReference>
<organism evidence="4">
    <name type="scientific">Rhodotorula toruloides</name>
    <name type="common">Yeast</name>
    <name type="synonym">Rhodosporidium toruloides</name>
    <dbReference type="NCBI Taxonomy" id="5286"/>
    <lineage>
        <taxon>Eukaryota</taxon>
        <taxon>Fungi</taxon>
        <taxon>Dikarya</taxon>
        <taxon>Basidiomycota</taxon>
        <taxon>Pucciniomycotina</taxon>
        <taxon>Microbotryomycetes</taxon>
        <taxon>Sporidiobolales</taxon>
        <taxon>Sporidiobolaceae</taxon>
        <taxon>Rhodotorula</taxon>
    </lineage>
</organism>
<dbReference type="InterPro" id="IPR001138">
    <property type="entry name" value="Zn2Cys6_DnaBD"/>
</dbReference>
<evidence type="ECO:0000256" key="3">
    <source>
        <dbReference type="SAM" id="MobiDB-lite"/>
    </source>
</evidence>
<dbReference type="PANTHER" id="PTHR31001:SF90">
    <property type="entry name" value="CENTROMERE DNA-BINDING PROTEIN COMPLEX CBF3 SUBUNIT B"/>
    <property type="match status" value="1"/>
</dbReference>
<evidence type="ECO:0000313" key="4">
    <source>
        <dbReference type="EMBL" id="CDR38222.1"/>
    </source>
</evidence>
<name>A0A061AS62_RHOTO</name>
<dbReference type="OrthoDB" id="10339982at2759"/>
<dbReference type="GO" id="GO:0006351">
    <property type="term" value="P:DNA-templated transcription"/>
    <property type="evidence" value="ECO:0007669"/>
    <property type="project" value="InterPro"/>
</dbReference>
<keyword evidence="2" id="KW-0539">Nucleus</keyword>
<sequence>MLAVRCSREILTCSNCAKRGEECSLGEPQQESEVVLAPPAKKAKRKAGDGAKETPAMISVKEKENLPPRRISPPSPVSRSQSIQMPPPTQREATPEQQEVPPVVAEAAPRPPRQLFPSFPVGAASDAPFEKIALQGVNIAALAAELRTCDHTYQAPGGPNPPMLFPSPSSNQDVPQPSAQQAHTCISTYMTRVEPSLQLFAPAHARQAFLAGGMSMWKTGEVPGPSGWLACYLAALAHGAMSMTKEEWHLSGRFDAREATAREWLLEAGRSLATEYFTRKPTMAGLRACLLILHYHLLGFGGPPDVPTIIAFLPVIVRAACELGLHQEPQETGPLADEKRALWAKIYELDVTWAPLLGTRLSFCPSEVSTRLPDGPSAQHRNVASGTFYATLAFSVKLTHLLNLPHLPASFDLLVLSNELKGIRKVFEPEDAPSEPLTELLVDLQTFRLQAALDEAGTTSSEATEEAWRNAAYELLNTNPTDCPQPLHLLMVIAFFHSLILVVLRWRTDKVFHPSFADSLVSDVLAKLAKLESSSWPIPLHQTIQRGILTVRALVQLPPTANLHDVEG</sequence>
<reference evidence="4" key="1">
    <citation type="journal article" date="2014" name="Genome Announc.">
        <title>Draft genome sequence of Rhodosporidium toruloides CECT1137, an oleaginous yeast of biotechnological interest.</title>
        <authorList>
            <person name="Morin N."/>
            <person name="Calcas X."/>
            <person name="Devillers H."/>
            <person name="Durrens P."/>
            <person name="Sherman D.J."/>
            <person name="Nicaud J.-M."/>
            <person name="Neuveglise C."/>
        </authorList>
    </citation>
    <scope>NUCLEOTIDE SEQUENCE</scope>
    <source>
        <strain evidence="4">CECT1137</strain>
    </source>
</reference>
<evidence type="ECO:0000256" key="2">
    <source>
        <dbReference type="ARBA" id="ARBA00023242"/>
    </source>
</evidence>
<dbReference type="EMBL" id="LK052938">
    <property type="protein sequence ID" value="CDR38222.1"/>
    <property type="molecule type" value="Genomic_DNA"/>
</dbReference>
<dbReference type="CDD" id="cd00067">
    <property type="entry name" value="GAL4"/>
    <property type="match status" value="1"/>
</dbReference>
<comment type="subcellular location">
    <subcellularLocation>
        <location evidence="1">Nucleus</location>
    </subcellularLocation>
</comment>
<protein>
    <submittedName>
        <fullName evidence="4">RHTO0S03e06172g1_1</fullName>
    </submittedName>
</protein>